<accession>A0ACC0KMS2</accession>
<evidence type="ECO:0000313" key="1">
    <source>
        <dbReference type="EMBL" id="KAI8437649.1"/>
    </source>
</evidence>
<reference evidence="1 2" key="1">
    <citation type="journal article" date="2022" name="Genome Biol. Evol.">
        <title>The Spruce Budworm Genome: Reconstructing the Evolutionary History of Antifreeze Proteins.</title>
        <authorList>
            <person name="Beliveau C."/>
            <person name="Gagne P."/>
            <person name="Picq S."/>
            <person name="Vernygora O."/>
            <person name="Keeling C.I."/>
            <person name="Pinkney K."/>
            <person name="Doucet D."/>
            <person name="Wen F."/>
            <person name="Johnston J.S."/>
            <person name="Maaroufi H."/>
            <person name="Boyle B."/>
            <person name="Laroche J."/>
            <person name="Dewar K."/>
            <person name="Juretic N."/>
            <person name="Blackburn G."/>
            <person name="Nisole A."/>
            <person name="Brunet B."/>
            <person name="Brandao M."/>
            <person name="Lumley L."/>
            <person name="Duan J."/>
            <person name="Quan G."/>
            <person name="Lucarotti C.J."/>
            <person name="Roe A.D."/>
            <person name="Sperling F.A.H."/>
            <person name="Levesque R.C."/>
            <person name="Cusson M."/>
        </authorList>
    </citation>
    <scope>NUCLEOTIDE SEQUENCE [LARGE SCALE GENOMIC DNA]</scope>
    <source>
        <strain evidence="1">Glfc:IPQL:Cfum</strain>
    </source>
</reference>
<evidence type="ECO:0000313" key="2">
    <source>
        <dbReference type="Proteomes" id="UP001064048"/>
    </source>
</evidence>
<proteinExistence type="predicted"/>
<sequence length="244" mass="26584">MYTSMWFMSVVAILVVDVRTGALLQKDEPRRCHQCAYNGSAACAPARVAPCPARDHHCATVAVAPDFTSTLTCAAAAENPCSLSYSSKHALQLTCTCPGWACNAPFTPQLRNHLLNFTSTNNTVNLTKTFFKPFINITKDKLYYTITVKVNASQPNNTQLPIHVIEHMNDIVAPRAEALKQEATEPSDDEEDEGEGSGTYDEARLRRPASAPAAPSSYLPANENTAPPLLVDFLLMTAILFVPL</sequence>
<dbReference type="EMBL" id="CM046120">
    <property type="protein sequence ID" value="KAI8437649.1"/>
    <property type="molecule type" value="Genomic_DNA"/>
</dbReference>
<keyword evidence="2" id="KW-1185">Reference proteome</keyword>
<comment type="caution">
    <text evidence="1">The sequence shown here is derived from an EMBL/GenBank/DDBJ whole genome shotgun (WGS) entry which is preliminary data.</text>
</comment>
<protein>
    <submittedName>
        <fullName evidence="1">Uncharacterized protein</fullName>
    </submittedName>
</protein>
<gene>
    <name evidence="1" type="ORF">MSG28_011900</name>
</gene>
<dbReference type="Proteomes" id="UP001064048">
    <property type="component" value="Chromosome 20"/>
</dbReference>
<name>A0ACC0KMS2_CHOFU</name>
<organism evidence="1 2">
    <name type="scientific">Choristoneura fumiferana</name>
    <name type="common">Spruce budworm moth</name>
    <name type="synonym">Archips fumiferana</name>
    <dbReference type="NCBI Taxonomy" id="7141"/>
    <lineage>
        <taxon>Eukaryota</taxon>
        <taxon>Metazoa</taxon>
        <taxon>Ecdysozoa</taxon>
        <taxon>Arthropoda</taxon>
        <taxon>Hexapoda</taxon>
        <taxon>Insecta</taxon>
        <taxon>Pterygota</taxon>
        <taxon>Neoptera</taxon>
        <taxon>Endopterygota</taxon>
        <taxon>Lepidoptera</taxon>
        <taxon>Glossata</taxon>
        <taxon>Ditrysia</taxon>
        <taxon>Tortricoidea</taxon>
        <taxon>Tortricidae</taxon>
        <taxon>Tortricinae</taxon>
        <taxon>Choristoneura</taxon>
    </lineage>
</organism>